<gene>
    <name evidence="1" type="ORF">BV25DRAFT_1918953</name>
</gene>
<evidence type="ECO:0000313" key="1">
    <source>
        <dbReference type="EMBL" id="KAI0058845.1"/>
    </source>
</evidence>
<evidence type="ECO:0000313" key="2">
    <source>
        <dbReference type="Proteomes" id="UP000814140"/>
    </source>
</evidence>
<keyword evidence="2" id="KW-1185">Reference proteome</keyword>
<name>A0ACB8SSC0_9AGAM</name>
<reference evidence="1" key="1">
    <citation type="submission" date="2021-03" db="EMBL/GenBank/DDBJ databases">
        <authorList>
            <consortium name="DOE Joint Genome Institute"/>
            <person name="Ahrendt S."/>
            <person name="Looney B.P."/>
            <person name="Miyauchi S."/>
            <person name="Morin E."/>
            <person name="Drula E."/>
            <person name="Courty P.E."/>
            <person name="Chicoki N."/>
            <person name="Fauchery L."/>
            <person name="Kohler A."/>
            <person name="Kuo A."/>
            <person name="Labutti K."/>
            <person name="Pangilinan J."/>
            <person name="Lipzen A."/>
            <person name="Riley R."/>
            <person name="Andreopoulos W."/>
            <person name="He G."/>
            <person name="Johnson J."/>
            <person name="Barry K.W."/>
            <person name="Grigoriev I.V."/>
            <person name="Nagy L."/>
            <person name="Hibbett D."/>
            <person name="Henrissat B."/>
            <person name="Matheny P.B."/>
            <person name="Labbe J."/>
            <person name="Martin F."/>
        </authorList>
    </citation>
    <scope>NUCLEOTIDE SEQUENCE</scope>
    <source>
        <strain evidence="1">HHB10654</strain>
    </source>
</reference>
<protein>
    <submittedName>
        <fullName evidence="1">Uncharacterized protein</fullName>
    </submittedName>
</protein>
<organism evidence="1 2">
    <name type="scientific">Artomyces pyxidatus</name>
    <dbReference type="NCBI Taxonomy" id="48021"/>
    <lineage>
        <taxon>Eukaryota</taxon>
        <taxon>Fungi</taxon>
        <taxon>Dikarya</taxon>
        <taxon>Basidiomycota</taxon>
        <taxon>Agaricomycotina</taxon>
        <taxon>Agaricomycetes</taxon>
        <taxon>Russulales</taxon>
        <taxon>Auriscalpiaceae</taxon>
        <taxon>Artomyces</taxon>
    </lineage>
</organism>
<dbReference type="Proteomes" id="UP000814140">
    <property type="component" value="Unassembled WGS sequence"/>
</dbReference>
<proteinExistence type="predicted"/>
<accession>A0ACB8SSC0</accession>
<dbReference type="EMBL" id="MU277231">
    <property type="protein sequence ID" value="KAI0058845.1"/>
    <property type="molecule type" value="Genomic_DNA"/>
</dbReference>
<sequence length="378" mass="41352">MDWQQNQNGEGPDLPPPGGLIGPGQAPPGPDDVMIHDGGAPQDLDDEDGVPAPQGEGHNGGIGGGDAAMAFEAPLPGPILTFYDPLRRTYNSGLHIPPEPSIHGSRFLPSEEYASWPLLHYRMPSYYNLCIVSFAVFLTSAHSAGDFWAFTVPFDEASDLYTYVRIAMSTVASLRVGPLPTDPYVFPRETNIFEAYTNTMLRLVAEQFSEFRASIIRTAFDLIVAPLLKGQTCPSEGADARRTMAQGLVNGNMFLHSAAGQIDYLNTHILYILQLVFWQNSRATAAGQWDLLGIYRCMVHYAEGSGTAPGARAMVDWLPSHLYLAVAAATRQALSSIATDNQNFAHPSLEEFRRVHQSIENSENTPAFYIAMFQITAQ</sequence>
<reference evidence="1" key="2">
    <citation type="journal article" date="2022" name="New Phytol.">
        <title>Evolutionary transition to the ectomycorrhizal habit in the genomes of a hyperdiverse lineage of mushroom-forming fungi.</title>
        <authorList>
            <person name="Looney B."/>
            <person name="Miyauchi S."/>
            <person name="Morin E."/>
            <person name="Drula E."/>
            <person name="Courty P.E."/>
            <person name="Kohler A."/>
            <person name="Kuo A."/>
            <person name="LaButti K."/>
            <person name="Pangilinan J."/>
            <person name="Lipzen A."/>
            <person name="Riley R."/>
            <person name="Andreopoulos W."/>
            <person name="He G."/>
            <person name="Johnson J."/>
            <person name="Nolan M."/>
            <person name="Tritt A."/>
            <person name="Barry K.W."/>
            <person name="Grigoriev I.V."/>
            <person name="Nagy L.G."/>
            <person name="Hibbett D."/>
            <person name="Henrissat B."/>
            <person name="Matheny P.B."/>
            <person name="Labbe J."/>
            <person name="Martin F.M."/>
        </authorList>
    </citation>
    <scope>NUCLEOTIDE SEQUENCE</scope>
    <source>
        <strain evidence="1">HHB10654</strain>
    </source>
</reference>
<comment type="caution">
    <text evidence="1">The sequence shown here is derived from an EMBL/GenBank/DDBJ whole genome shotgun (WGS) entry which is preliminary data.</text>
</comment>